<gene>
    <name evidence="1" type="ORF">Enr17x_17420</name>
</gene>
<accession>A0A518I9C8</accession>
<organism evidence="1 2">
    <name type="scientific">Gimesia fumaroli</name>
    <dbReference type="NCBI Taxonomy" id="2527976"/>
    <lineage>
        <taxon>Bacteria</taxon>
        <taxon>Pseudomonadati</taxon>
        <taxon>Planctomycetota</taxon>
        <taxon>Planctomycetia</taxon>
        <taxon>Planctomycetales</taxon>
        <taxon>Planctomycetaceae</taxon>
        <taxon>Gimesia</taxon>
    </lineage>
</organism>
<evidence type="ECO:0000313" key="2">
    <source>
        <dbReference type="Proteomes" id="UP000318313"/>
    </source>
</evidence>
<keyword evidence="2" id="KW-1185">Reference proteome</keyword>
<sequence>MSFLPVLPFMKRDFLEGREVVKGDRGNEGWRRSGEMCCRGGGECCECGDMRRCVSTRITFRGWLMSNVAETSGFSYAAVCFVPGLHLNQCCSRARRITAEDHGEWRVGVKVFLFTEKGTFLKPLAEEMFWCVRFT</sequence>
<dbReference type="Proteomes" id="UP000318313">
    <property type="component" value="Chromosome"/>
</dbReference>
<dbReference type="KEGG" id="gfm:Enr17x_17420"/>
<dbReference type="AlphaFoldDB" id="A0A518I9C8"/>
<proteinExistence type="predicted"/>
<reference evidence="1 2" key="1">
    <citation type="submission" date="2019-03" db="EMBL/GenBank/DDBJ databases">
        <title>Deep-cultivation of Planctomycetes and their phenomic and genomic characterization uncovers novel biology.</title>
        <authorList>
            <person name="Wiegand S."/>
            <person name="Jogler M."/>
            <person name="Boedeker C."/>
            <person name="Pinto D."/>
            <person name="Vollmers J."/>
            <person name="Rivas-Marin E."/>
            <person name="Kohn T."/>
            <person name="Peeters S.H."/>
            <person name="Heuer A."/>
            <person name="Rast P."/>
            <person name="Oberbeckmann S."/>
            <person name="Bunk B."/>
            <person name="Jeske O."/>
            <person name="Meyerdierks A."/>
            <person name="Storesund J.E."/>
            <person name="Kallscheuer N."/>
            <person name="Luecker S."/>
            <person name="Lage O.M."/>
            <person name="Pohl T."/>
            <person name="Merkel B.J."/>
            <person name="Hornburger P."/>
            <person name="Mueller R.-W."/>
            <person name="Bruemmer F."/>
            <person name="Labrenz M."/>
            <person name="Spormann A.M."/>
            <person name="Op den Camp H."/>
            <person name="Overmann J."/>
            <person name="Amann R."/>
            <person name="Jetten M.S.M."/>
            <person name="Mascher T."/>
            <person name="Medema M.H."/>
            <person name="Devos D.P."/>
            <person name="Kaster A.-K."/>
            <person name="Ovreas L."/>
            <person name="Rohde M."/>
            <person name="Galperin M.Y."/>
            <person name="Jogler C."/>
        </authorList>
    </citation>
    <scope>NUCLEOTIDE SEQUENCE [LARGE SCALE GENOMIC DNA]</scope>
    <source>
        <strain evidence="1 2">Enr17</strain>
    </source>
</reference>
<name>A0A518I9C8_9PLAN</name>
<protein>
    <submittedName>
        <fullName evidence="1">Uncharacterized protein</fullName>
    </submittedName>
</protein>
<evidence type="ECO:0000313" key="1">
    <source>
        <dbReference type="EMBL" id="QDV49721.1"/>
    </source>
</evidence>
<dbReference type="EMBL" id="CP037452">
    <property type="protein sequence ID" value="QDV49721.1"/>
    <property type="molecule type" value="Genomic_DNA"/>
</dbReference>